<dbReference type="CDD" id="cd00028">
    <property type="entry name" value="B_lectin"/>
    <property type="match status" value="1"/>
</dbReference>
<dbReference type="Pfam" id="PF07714">
    <property type="entry name" value="PK_Tyr_Ser-Thr"/>
    <property type="match status" value="1"/>
</dbReference>
<evidence type="ECO:0000256" key="2">
    <source>
        <dbReference type="ARBA" id="ARBA00022553"/>
    </source>
</evidence>
<dbReference type="Pfam" id="PF08276">
    <property type="entry name" value="PAN_2"/>
    <property type="match status" value="1"/>
</dbReference>
<dbReference type="SMART" id="SM00220">
    <property type="entry name" value="S_TKc"/>
    <property type="match status" value="1"/>
</dbReference>
<evidence type="ECO:0000256" key="1">
    <source>
        <dbReference type="ARBA" id="ARBA00022527"/>
    </source>
</evidence>
<evidence type="ECO:0000256" key="7">
    <source>
        <dbReference type="ARBA" id="ARBA00022840"/>
    </source>
</evidence>
<dbReference type="InterPro" id="IPR036426">
    <property type="entry name" value="Bulb-type_lectin_dom_sf"/>
</dbReference>
<dbReference type="PIRSF" id="PIRSF000641">
    <property type="entry name" value="SRK"/>
    <property type="match status" value="1"/>
</dbReference>
<dbReference type="PANTHER" id="PTHR32444">
    <property type="entry name" value="BULB-TYPE LECTIN DOMAIN-CONTAINING PROTEIN"/>
    <property type="match status" value="1"/>
</dbReference>
<evidence type="ECO:0000256" key="9">
    <source>
        <dbReference type="ARBA" id="ARBA00023170"/>
    </source>
</evidence>
<feature type="domain" description="Protein kinase" evidence="16">
    <location>
        <begin position="513"/>
        <end position="800"/>
    </location>
</feature>
<dbReference type="Pfam" id="PF00954">
    <property type="entry name" value="S_locus_glycop"/>
    <property type="match status" value="1"/>
</dbReference>
<keyword evidence="9 19" id="KW-0675">Receptor</keyword>
<proteinExistence type="inferred from homology"/>
<evidence type="ECO:0000256" key="4">
    <source>
        <dbReference type="ARBA" id="ARBA00022729"/>
    </source>
</evidence>
<feature type="domain" description="Apple" evidence="18">
    <location>
        <begin position="350"/>
        <end position="431"/>
    </location>
</feature>
<protein>
    <recommendedName>
        <fullName evidence="13">Receptor-like serine/threonine-protein kinase</fullName>
        <ecNumber evidence="13">2.7.11.1</ecNumber>
    </recommendedName>
</protein>
<dbReference type="FunFam" id="1.10.510.10:FF:000060">
    <property type="entry name" value="G-type lectin S-receptor-like serine/threonine-protein kinase"/>
    <property type="match status" value="1"/>
</dbReference>
<reference evidence="19" key="1">
    <citation type="submission" date="2023-02" db="EMBL/GenBank/DDBJ databases">
        <title>Genome of toxic invasive species Heracleum sosnowskyi carries increased number of genes despite the absence of recent whole-genome duplications.</title>
        <authorList>
            <person name="Schelkunov M."/>
            <person name="Shtratnikova V."/>
            <person name="Makarenko M."/>
            <person name="Klepikova A."/>
            <person name="Omelchenko D."/>
            <person name="Novikova G."/>
            <person name="Obukhova E."/>
            <person name="Bogdanov V."/>
            <person name="Penin A."/>
            <person name="Logacheva M."/>
        </authorList>
    </citation>
    <scope>NUCLEOTIDE SEQUENCE</scope>
    <source>
        <strain evidence="19">Hsosn_3</strain>
        <tissue evidence="19">Leaf</tissue>
    </source>
</reference>
<dbReference type="AlphaFoldDB" id="A0AAD8NBB0"/>
<evidence type="ECO:0000259" key="18">
    <source>
        <dbReference type="PROSITE" id="PS50948"/>
    </source>
</evidence>
<accession>A0AAD8NBB0</accession>
<dbReference type="InterPro" id="IPR011009">
    <property type="entry name" value="Kinase-like_dom_sf"/>
</dbReference>
<dbReference type="InterPro" id="IPR008271">
    <property type="entry name" value="Ser/Thr_kinase_AS"/>
</dbReference>
<dbReference type="Gene3D" id="2.90.10.10">
    <property type="entry name" value="Bulb-type lectin domain"/>
    <property type="match status" value="1"/>
</dbReference>
<dbReference type="EMBL" id="JAUIZM010000001">
    <property type="protein sequence ID" value="KAK1402842.1"/>
    <property type="molecule type" value="Genomic_DNA"/>
</dbReference>
<dbReference type="InterPro" id="IPR003609">
    <property type="entry name" value="Pan_app"/>
</dbReference>
<dbReference type="EC" id="2.7.11.1" evidence="13"/>
<dbReference type="Gene3D" id="3.50.4.10">
    <property type="entry name" value="Hepatocyte Growth Factor"/>
    <property type="match status" value="1"/>
</dbReference>
<dbReference type="SUPFAM" id="SSF51110">
    <property type="entry name" value="alpha-D-mannose-specific plant lectins"/>
    <property type="match status" value="1"/>
</dbReference>
<evidence type="ECO:0000259" key="17">
    <source>
        <dbReference type="PROSITE" id="PS50927"/>
    </source>
</evidence>
<keyword evidence="10" id="KW-0325">Glycoprotein</keyword>
<dbReference type="InterPro" id="IPR001480">
    <property type="entry name" value="Bulb-type_lectin_dom"/>
</dbReference>
<comment type="similarity">
    <text evidence="13">Belongs to the protein kinase superfamily. Ser/Thr protein kinase family.</text>
</comment>
<dbReference type="GO" id="GO:0005524">
    <property type="term" value="F:ATP binding"/>
    <property type="evidence" value="ECO:0007669"/>
    <property type="project" value="UniProtKB-KW"/>
</dbReference>
<comment type="catalytic activity">
    <reaction evidence="12 13">
        <text>L-seryl-[protein] + ATP = O-phospho-L-seryl-[protein] + ADP + H(+)</text>
        <dbReference type="Rhea" id="RHEA:17989"/>
        <dbReference type="Rhea" id="RHEA-COMP:9863"/>
        <dbReference type="Rhea" id="RHEA-COMP:11604"/>
        <dbReference type="ChEBI" id="CHEBI:15378"/>
        <dbReference type="ChEBI" id="CHEBI:29999"/>
        <dbReference type="ChEBI" id="CHEBI:30616"/>
        <dbReference type="ChEBI" id="CHEBI:83421"/>
        <dbReference type="ChEBI" id="CHEBI:456216"/>
        <dbReference type="EC" id="2.7.11.1"/>
    </reaction>
</comment>
<dbReference type="CDD" id="cd14066">
    <property type="entry name" value="STKc_IRAK"/>
    <property type="match status" value="1"/>
</dbReference>
<evidence type="ECO:0000256" key="15">
    <source>
        <dbReference type="SAM" id="SignalP"/>
    </source>
</evidence>
<feature type="transmembrane region" description="Helical" evidence="14">
    <location>
        <begin position="450"/>
        <end position="470"/>
    </location>
</feature>
<organism evidence="19 20">
    <name type="scientific">Heracleum sosnowskyi</name>
    <dbReference type="NCBI Taxonomy" id="360622"/>
    <lineage>
        <taxon>Eukaryota</taxon>
        <taxon>Viridiplantae</taxon>
        <taxon>Streptophyta</taxon>
        <taxon>Embryophyta</taxon>
        <taxon>Tracheophyta</taxon>
        <taxon>Spermatophyta</taxon>
        <taxon>Magnoliopsida</taxon>
        <taxon>eudicotyledons</taxon>
        <taxon>Gunneridae</taxon>
        <taxon>Pentapetalae</taxon>
        <taxon>asterids</taxon>
        <taxon>campanulids</taxon>
        <taxon>Apiales</taxon>
        <taxon>Apiaceae</taxon>
        <taxon>Apioideae</taxon>
        <taxon>apioid superclade</taxon>
        <taxon>Tordylieae</taxon>
        <taxon>Tordyliinae</taxon>
        <taxon>Heracleum</taxon>
    </lineage>
</organism>
<comment type="catalytic activity">
    <reaction evidence="11 13">
        <text>L-threonyl-[protein] + ATP = O-phospho-L-threonyl-[protein] + ADP + H(+)</text>
        <dbReference type="Rhea" id="RHEA:46608"/>
        <dbReference type="Rhea" id="RHEA-COMP:11060"/>
        <dbReference type="Rhea" id="RHEA-COMP:11605"/>
        <dbReference type="ChEBI" id="CHEBI:15378"/>
        <dbReference type="ChEBI" id="CHEBI:30013"/>
        <dbReference type="ChEBI" id="CHEBI:30616"/>
        <dbReference type="ChEBI" id="CHEBI:61977"/>
        <dbReference type="ChEBI" id="CHEBI:456216"/>
        <dbReference type="EC" id="2.7.11.1"/>
    </reaction>
</comment>
<keyword evidence="5 13" id="KW-0547">Nucleotide-binding</keyword>
<keyword evidence="7 13" id="KW-0067">ATP-binding</keyword>
<keyword evidence="14" id="KW-1133">Transmembrane helix</keyword>
<dbReference type="PANTHER" id="PTHR32444:SF235">
    <property type="entry name" value="OS01G0783900 PROTEIN"/>
    <property type="match status" value="1"/>
</dbReference>
<feature type="signal peptide" evidence="15">
    <location>
        <begin position="1"/>
        <end position="23"/>
    </location>
</feature>
<gene>
    <name evidence="19" type="ORF">POM88_002447</name>
</gene>
<evidence type="ECO:0000256" key="14">
    <source>
        <dbReference type="SAM" id="Phobius"/>
    </source>
</evidence>
<comment type="caution">
    <text evidence="19">The sequence shown here is derived from an EMBL/GenBank/DDBJ whole genome shotgun (WGS) entry which is preliminary data.</text>
</comment>
<feature type="domain" description="Bulb-type lectin" evidence="17">
    <location>
        <begin position="31"/>
        <end position="156"/>
    </location>
</feature>
<evidence type="ECO:0000256" key="6">
    <source>
        <dbReference type="ARBA" id="ARBA00022777"/>
    </source>
</evidence>
<keyword evidence="3 13" id="KW-0808">Transferase</keyword>
<dbReference type="SMART" id="SM00473">
    <property type="entry name" value="PAN_AP"/>
    <property type="match status" value="1"/>
</dbReference>
<name>A0AAD8NBB0_9APIA</name>
<evidence type="ECO:0000313" key="19">
    <source>
        <dbReference type="EMBL" id="KAK1402842.1"/>
    </source>
</evidence>
<dbReference type="InterPro" id="IPR000858">
    <property type="entry name" value="S_locus_glycoprot_dom"/>
</dbReference>
<dbReference type="CDD" id="cd01098">
    <property type="entry name" value="PAN_AP_plant"/>
    <property type="match status" value="1"/>
</dbReference>
<evidence type="ECO:0000256" key="12">
    <source>
        <dbReference type="ARBA" id="ARBA00048679"/>
    </source>
</evidence>
<keyword evidence="2" id="KW-0597">Phosphoprotein</keyword>
<keyword evidence="6 13" id="KW-0418">Kinase</keyword>
<evidence type="ECO:0000256" key="8">
    <source>
        <dbReference type="ARBA" id="ARBA00023157"/>
    </source>
</evidence>
<dbReference type="InterPro" id="IPR024171">
    <property type="entry name" value="SRK-like_kinase"/>
</dbReference>
<keyword evidence="4 15" id="KW-0732">Signal</keyword>
<dbReference type="Proteomes" id="UP001237642">
    <property type="component" value="Unassembled WGS sequence"/>
</dbReference>
<dbReference type="GO" id="GO:0048544">
    <property type="term" value="P:recognition of pollen"/>
    <property type="evidence" value="ECO:0007669"/>
    <property type="project" value="InterPro"/>
</dbReference>
<evidence type="ECO:0000256" key="13">
    <source>
        <dbReference type="PIRNR" id="PIRNR000641"/>
    </source>
</evidence>
<dbReference type="PROSITE" id="PS50927">
    <property type="entry name" value="BULB_LECTIN"/>
    <property type="match status" value="1"/>
</dbReference>
<dbReference type="InterPro" id="IPR000719">
    <property type="entry name" value="Prot_kinase_dom"/>
</dbReference>
<dbReference type="GO" id="GO:0004674">
    <property type="term" value="F:protein serine/threonine kinase activity"/>
    <property type="evidence" value="ECO:0007669"/>
    <property type="project" value="UniProtKB-KW"/>
</dbReference>
<sequence>MEGRSSTTGLVTLLLCILTFSVSINSKVAEVDFIRANQSLEDGSTIVSAGGHFELGFSIVGRSTNRYLGIWYKKIPPRTIVWIANRETPLNTTSGLLKLNSNGNLVILNASDSVVWSSKSLTSAKGPVTSVIMQLLDSGNLVVRDETDSDPENYLWQSFDIPGSAHLPGCKLGWNLETGLERYFSSWKSVDDPSPGDYTLRIDRNGFPQVILRKSSAIQFRSGPWNGVRFSGTPDLKSNPVFKFGFVSNDKELYYHYELHNKSVYSVIILNTLGYNQLWTWIEKAQIWQLNLGRQVDYCDSYALCGAFGNCNIEKSPICQCLDGFEPKVRKKWEVADWSSGCVRKVQMSCTDGDGFVLHPGLKLPDTQHSWFDRNMSLDECKRVCLKNCSCTAYANTDIRGSGSGCLLWFDELIDIRKFNENGQDLYVRRASSKFRASVLAKKKKIKVRYITIPILTATMILGVSLWLIWKKKQRLQVTRLNFENNGRNGDIDEDLELPLFELRTLANATNGFSTNSKLGEGGFGPVYKGMLDDGKEIAVKRLSKESRQGVKEFKNEVLCIAQLQHRNLVKLLGCCIQEGERILVYEYMPNKSLDSFIFDINQSNALGWPTRCNIINGIARGLLYLHRDSRLRIIHRDLKASNVLLDHEMNPKISDFGTARICGETDAGTNTTRVVGTYGYMSPEYATDGLFSVKSDVFSFGVLLIEIVSGKRNKNFTHMDHNHNLLGHAWRTYINGDLFELVDEAIAQSSQEHQFEIFRAIQIGLLCVQQYPADRPTMATVVLMLTSGISLPRPKQPGFFIERQLYQGKSSASFNYLSDTTMVPR</sequence>
<dbReference type="Pfam" id="PF01453">
    <property type="entry name" value="B_lectin"/>
    <property type="match status" value="1"/>
</dbReference>
<dbReference type="Gene3D" id="1.10.510.10">
    <property type="entry name" value="Transferase(Phosphotransferase) domain 1"/>
    <property type="match status" value="1"/>
</dbReference>
<reference evidence="19" key="2">
    <citation type="submission" date="2023-05" db="EMBL/GenBank/DDBJ databases">
        <authorList>
            <person name="Schelkunov M.I."/>
        </authorList>
    </citation>
    <scope>NUCLEOTIDE SEQUENCE</scope>
    <source>
        <strain evidence="19">Hsosn_3</strain>
        <tissue evidence="19">Leaf</tissue>
    </source>
</reference>
<dbReference type="FunFam" id="3.50.4.10:FF:000002">
    <property type="entry name" value="G-type lectin S-receptor-like serine/threonine-protein kinase"/>
    <property type="match status" value="1"/>
</dbReference>
<feature type="chain" id="PRO_5042271170" description="Receptor-like serine/threonine-protein kinase" evidence="15">
    <location>
        <begin position="24"/>
        <end position="826"/>
    </location>
</feature>
<evidence type="ECO:0000256" key="3">
    <source>
        <dbReference type="ARBA" id="ARBA00022679"/>
    </source>
</evidence>
<dbReference type="Gene3D" id="3.30.200.20">
    <property type="entry name" value="Phosphorylase Kinase, domain 1"/>
    <property type="match status" value="1"/>
</dbReference>
<dbReference type="SMART" id="SM00108">
    <property type="entry name" value="B_lectin"/>
    <property type="match status" value="1"/>
</dbReference>
<dbReference type="FunFam" id="2.90.10.10:FF:000004">
    <property type="entry name" value="G-type lectin S-receptor-like serine/threonine-protein kinase"/>
    <property type="match status" value="1"/>
</dbReference>
<keyword evidence="8" id="KW-1015">Disulfide bond</keyword>
<dbReference type="PROSITE" id="PS50011">
    <property type="entry name" value="PROTEIN_KINASE_DOM"/>
    <property type="match status" value="1"/>
</dbReference>
<evidence type="ECO:0000256" key="5">
    <source>
        <dbReference type="ARBA" id="ARBA00022741"/>
    </source>
</evidence>
<evidence type="ECO:0000256" key="11">
    <source>
        <dbReference type="ARBA" id="ARBA00047899"/>
    </source>
</evidence>
<dbReference type="SUPFAM" id="SSF56112">
    <property type="entry name" value="Protein kinase-like (PK-like)"/>
    <property type="match status" value="1"/>
</dbReference>
<evidence type="ECO:0000313" key="20">
    <source>
        <dbReference type="Proteomes" id="UP001237642"/>
    </source>
</evidence>
<evidence type="ECO:0000259" key="16">
    <source>
        <dbReference type="PROSITE" id="PS50011"/>
    </source>
</evidence>
<dbReference type="PROSITE" id="PS50948">
    <property type="entry name" value="PAN"/>
    <property type="match status" value="1"/>
</dbReference>
<keyword evidence="20" id="KW-1185">Reference proteome</keyword>
<dbReference type="PROSITE" id="PS00108">
    <property type="entry name" value="PROTEIN_KINASE_ST"/>
    <property type="match status" value="1"/>
</dbReference>
<keyword evidence="14" id="KW-0812">Transmembrane</keyword>
<keyword evidence="1 13" id="KW-0723">Serine/threonine-protein kinase</keyword>
<dbReference type="InterPro" id="IPR001245">
    <property type="entry name" value="Ser-Thr/Tyr_kinase_cat_dom"/>
</dbReference>
<evidence type="ECO:0000256" key="10">
    <source>
        <dbReference type="ARBA" id="ARBA00023180"/>
    </source>
</evidence>
<keyword evidence="14" id="KW-0472">Membrane</keyword>
<dbReference type="FunFam" id="3.30.200.20:FF:000195">
    <property type="entry name" value="G-type lectin S-receptor-like serine/threonine-protein kinase"/>
    <property type="match status" value="1"/>
</dbReference>